<dbReference type="EMBL" id="FTOG01000007">
    <property type="protein sequence ID" value="SIS94393.1"/>
    <property type="molecule type" value="Genomic_DNA"/>
</dbReference>
<name>A0A1N7N7Q3_9RHOB</name>
<dbReference type="AlphaFoldDB" id="A0A1N7N7Q3"/>
<dbReference type="RefSeq" id="WP_076485126.1">
    <property type="nucleotide sequence ID" value="NZ_FTOG01000007.1"/>
</dbReference>
<organism evidence="1 2">
    <name type="scientific">Rhodobacter aestuarii</name>
    <dbReference type="NCBI Taxonomy" id="453582"/>
    <lineage>
        <taxon>Bacteria</taxon>
        <taxon>Pseudomonadati</taxon>
        <taxon>Pseudomonadota</taxon>
        <taxon>Alphaproteobacteria</taxon>
        <taxon>Rhodobacterales</taxon>
        <taxon>Rhodobacter group</taxon>
        <taxon>Rhodobacter</taxon>
    </lineage>
</organism>
<evidence type="ECO:0000313" key="1">
    <source>
        <dbReference type="EMBL" id="SIS94393.1"/>
    </source>
</evidence>
<keyword evidence="2" id="KW-1185">Reference proteome</keyword>
<dbReference type="STRING" id="453582.SAMN05421580_10780"/>
<protein>
    <submittedName>
        <fullName evidence="1">Uncharacterized protein</fullName>
    </submittedName>
</protein>
<evidence type="ECO:0000313" key="2">
    <source>
        <dbReference type="Proteomes" id="UP000186221"/>
    </source>
</evidence>
<gene>
    <name evidence="1" type="ORF">SAMN05421580_10780</name>
</gene>
<dbReference type="Proteomes" id="UP000186221">
    <property type="component" value="Unassembled WGS sequence"/>
</dbReference>
<accession>A0A1N7N7Q3</accession>
<reference evidence="2" key="1">
    <citation type="submission" date="2017-01" db="EMBL/GenBank/DDBJ databases">
        <authorList>
            <person name="Varghese N."/>
            <person name="Submissions S."/>
        </authorList>
    </citation>
    <scope>NUCLEOTIDE SEQUENCE [LARGE SCALE GENOMIC DNA]</scope>
    <source>
        <strain evidence="2">DSM 19945</strain>
    </source>
</reference>
<sequence length="101" mass="10130">MRLELLVIAFSVVVGPVAALLGAGATGAGPWVIVVPPWKDAELLAERAQARLIGPVAAPMGHLVAPLNGQTAATGAVTRLAAAGAWAVVDAETILELCGVE</sequence>
<proteinExistence type="predicted"/>